<feature type="region of interest" description="Disordered" evidence="4">
    <location>
        <begin position="790"/>
        <end position="947"/>
    </location>
</feature>
<feature type="compositionally biased region" description="Low complexity" evidence="4">
    <location>
        <begin position="53"/>
        <end position="63"/>
    </location>
</feature>
<dbReference type="InterPro" id="IPR007219">
    <property type="entry name" value="XnlR_reg_dom"/>
</dbReference>
<dbReference type="CDD" id="cd12148">
    <property type="entry name" value="fungal_TF_MHR"/>
    <property type="match status" value="1"/>
</dbReference>
<dbReference type="Pfam" id="PF00172">
    <property type="entry name" value="Zn_clus"/>
    <property type="match status" value="1"/>
</dbReference>
<keyword evidence="2" id="KW-0479">Metal-binding</keyword>
<feature type="region of interest" description="Disordered" evidence="4">
    <location>
        <begin position="136"/>
        <end position="157"/>
    </location>
</feature>
<feature type="compositionally biased region" description="Low complexity" evidence="4">
    <location>
        <begin position="791"/>
        <end position="806"/>
    </location>
</feature>
<feature type="domain" description="Zn(2)-C6 fungal-type" evidence="5">
    <location>
        <begin position="16"/>
        <end position="45"/>
    </location>
</feature>
<dbReference type="GO" id="GO:0006351">
    <property type="term" value="P:DNA-templated transcription"/>
    <property type="evidence" value="ECO:0007669"/>
    <property type="project" value="InterPro"/>
</dbReference>
<dbReference type="InterPro" id="IPR001138">
    <property type="entry name" value="Zn2Cys6_DnaBD"/>
</dbReference>
<dbReference type="InterPro" id="IPR050613">
    <property type="entry name" value="Sec_Metabolite_Reg"/>
</dbReference>
<evidence type="ECO:0000256" key="2">
    <source>
        <dbReference type="ARBA" id="ARBA00022723"/>
    </source>
</evidence>
<evidence type="ECO:0000313" key="6">
    <source>
        <dbReference type="EMBL" id="CDU22600.1"/>
    </source>
</evidence>
<dbReference type="GO" id="GO:0008270">
    <property type="term" value="F:zinc ion binding"/>
    <property type="evidence" value="ECO:0007669"/>
    <property type="project" value="InterPro"/>
</dbReference>
<dbReference type="GO" id="GO:0005634">
    <property type="term" value="C:nucleus"/>
    <property type="evidence" value="ECO:0007669"/>
    <property type="project" value="UniProtKB-SubCell"/>
</dbReference>
<dbReference type="GO" id="GO:0000981">
    <property type="term" value="F:DNA-binding transcription factor activity, RNA polymerase II-specific"/>
    <property type="evidence" value="ECO:0007669"/>
    <property type="project" value="InterPro"/>
</dbReference>
<dbReference type="GO" id="GO:0003677">
    <property type="term" value="F:DNA binding"/>
    <property type="evidence" value="ECO:0007669"/>
    <property type="project" value="InterPro"/>
</dbReference>
<dbReference type="EMBL" id="LK056657">
    <property type="protein sequence ID" value="CDU22600.1"/>
    <property type="molecule type" value="Genomic_DNA"/>
</dbReference>
<feature type="region of interest" description="Disordered" evidence="4">
    <location>
        <begin position="633"/>
        <end position="653"/>
    </location>
</feature>
<feature type="compositionally biased region" description="Low complexity" evidence="4">
    <location>
        <begin position="82"/>
        <end position="94"/>
    </location>
</feature>
<proteinExistence type="predicted"/>
<dbReference type="InterPro" id="IPR036864">
    <property type="entry name" value="Zn2-C6_fun-type_DNA-bd_sf"/>
</dbReference>
<comment type="subcellular location">
    <subcellularLocation>
        <location evidence="1">Nucleus</location>
    </subcellularLocation>
</comment>
<gene>
    <name evidence="6" type="ORF">SPSC_01230</name>
</gene>
<name>A0A127Z902_9BASI</name>
<evidence type="ECO:0000256" key="3">
    <source>
        <dbReference type="ARBA" id="ARBA00023242"/>
    </source>
</evidence>
<organism evidence="6">
    <name type="scientific">Sporisorium scitamineum</name>
    <dbReference type="NCBI Taxonomy" id="49012"/>
    <lineage>
        <taxon>Eukaryota</taxon>
        <taxon>Fungi</taxon>
        <taxon>Dikarya</taxon>
        <taxon>Basidiomycota</taxon>
        <taxon>Ustilaginomycotina</taxon>
        <taxon>Ustilaginomycetes</taxon>
        <taxon>Ustilaginales</taxon>
        <taxon>Ustilaginaceae</taxon>
        <taxon>Sporisorium</taxon>
    </lineage>
</organism>
<dbReference type="PANTHER" id="PTHR31001:SF89">
    <property type="entry name" value="ZN(2)-C6 FUNGAL-TYPE DOMAIN-CONTAINING PROTEIN"/>
    <property type="match status" value="1"/>
</dbReference>
<feature type="compositionally biased region" description="Low complexity" evidence="4">
    <location>
        <begin position="138"/>
        <end position="157"/>
    </location>
</feature>
<feature type="compositionally biased region" description="Polar residues" evidence="4">
    <location>
        <begin position="935"/>
        <end position="945"/>
    </location>
</feature>
<dbReference type="PROSITE" id="PS50048">
    <property type="entry name" value="ZN2_CY6_FUNGAL_2"/>
    <property type="match status" value="1"/>
</dbReference>
<protein>
    <recommendedName>
        <fullName evidence="5">Zn(2)-C6 fungal-type domain-containing protein</fullName>
    </recommendedName>
</protein>
<dbReference type="SMART" id="SM00906">
    <property type="entry name" value="Fungal_trans"/>
    <property type="match status" value="1"/>
</dbReference>
<evidence type="ECO:0000259" key="5">
    <source>
        <dbReference type="PROSITE" id="PS50048"/>
    </source>
</evidence>
<evidence type="ECO:0000256" key="1">
    <source>
        <dbReference type="ARBA" id="ARBA00004123"/>
    </source>
</evidence>
<dbReference type="AlphaFoldDB" id="A0A127Z902"/>
<dbReference type="Gene3D" id="4.10.240.10">
    <property type="entry name" value="Zn(2)-C6 fungal-type DNA-binding domain"/>
    <property type="match status" value="1"/>
</dbReference>
<dbReference type="PANTHER" id="PTHR31001">
    <property type="entry name" value="UNCHARACTERIZED TRANSCRIPTIONAL REGULATORY PROTEIN"/>
    <property type="match status" value="1"/>
</dbReference>
<dbReference type="CDD" id="cd00067">
    <property type="entry name" value="GAL4"/>
    <property type="match status" value="1"/>
</dbReference>
<accession>A0A127Z902</accession>
<feature type="compositionally biased region" description="Gly residues" evidence="4">
    <location>
        <begin position="807"/>
        <end position="817"/>
    </location>
</feature>
<feature type="region of interest" description="Disordered" evidence="4">
    <location>
        <begin position="45"/>
        <end position="94"/>
    </location>
</feature>
<sequence>MADKPRALQAAAYRYNCQPCKQRKTKCDRVRPCASCHLRGTQDRCYADDDEGATSPPTSSTAAAREERPQKRVRISNANTTADSGSSSKSAVSAPSLHSAAAEASSSLSLQRDLTAAMRDHIAMLRKTIDQLEASILPPSSAKPSISRSSSSSQDISGITAPTAELVLTTNDRLAWSDVAHLFPPKRDVEHILDYFLREMVYIMIPVQEKQFWRAWTRLINSSYSGVSAWQGNAQDPEAPQPGISRPMVASLLMCLASTAFLIPQRREQELELTRPLAEQRDHWITCALALARSGANLSNSSQRPWLHYVDLITDASLDRFGFETLTLRIFALLGMSEMSYHVTGECLRRAIRINLFDESSVKAAELLTVDDDELTEQDVVQMRRRIGVQMVVTERWNCLYTGRPPMIDEEAEILPVPAPGEWIESEEMAFLFSRYVSKLRLLPAQLTSLTTRKPGDWSSQRARDQEAVQRVLDMDRGLCTIYDPSQPRSSLGGRSHAQILADLPDILDRNMLHTMSDAHINQLHRDFAEALIMTSSWLSLRCLATSNLMFLPWVGNVASRYYALNLARRLIELLPSIWMMASSTYVPFSSSWISRHVFLACTVLSVPILGQEAGASSTLGAGKGGADLTSSGVNGGGIESAEESTTDTAAGGDRAADFAPSRMQNSVFSKSSTSTTLSKIGSNSHRLPASSTIDLDWFSGKLVEIASLFSKLAERGDQTAGVNTKLIHALLNGRAELRDRVMDKLGQKQNRAGGAGGGDVVGRTETRGVGRIESQRDLTTFVMAADVSRASPGSAGSPAGTVGSPTSGGGRGGKIGGARRDVLSSTRETLGAEQQRVPSPSLHDLANAVDTYTNGDGGKPYGGTTMPAHTPPLPSFSPQAGYASHHHPPPPPPQQQQQHEARSGNQAGTGGTGIGWDWDKTFLPSIGPDATGTPVGNSGMSSASGDGEALANIPSLFLDTQDWLAILDGVEIPL</sequence>
<dbReference type="OrthoDB" id="6780543at2759"/>
<evidence type="ECO:0000256" key="4">
    <source>
        <dbReference type="SAM" id="MobiDB-lite"/>
    </source>
</evidence>
<dbReference type="SUPFAM" id="SSF57701">
    <property type="entry name" value="Zn2/Cys6 DNA-binding domain"/>
    <property type="match status" value="1"/>
</dbReference>
<keyword evidence="3" id="KW-0539">Nucleus</keyword>
<reference evidence="6" key="1">
    <citation type="submission" date="2014-06" db="EMBL/GenBank/DDBJ databases">
        <authorList>
            <person name="Ju J."/>
            <person name="Zhang J."/>
        </authorList>
    </citation>
    <scope>NUCLEOTIDE SEQUENCE</scope>
    <source>
        <strain evidence="6">SscI8</strain>
    </source>
</reference>